<evidence type="ECO:0000259" key="4">
    <source>
        <dbReference type="Pfam" id="PF13837"/>
    </source>
</evidence>
<evidence type="ECO:0000313" key="6">
    <source>
        <dbReference type="Proteomes" id="UP000541444"/>
    </source>
</evidence>
<keyword evidence="6" id="KW-1185">Reference proteome</keyword>
<keyword evidence="2" id="KW-0806">Transcription termination</keyword>
<dbReference type="PANTHER" id="PTHR46327">
    <property type="entry name" value="F16F4.11 PROTEIN-RELATED"/>
    <property type="match status" value="1"/>
</dbReference>
<proteinExistence type="inferred from homology"/>
<accession>A0A7J7MA87</accession>
<protein>
    <recommendedName>
        <fullName evidence="4">Myb/SANT-like DNA-binding domain-containing protein</fullName>
    </recommendedName>
</protein>
<dbReference type="Gene3D" id="1.10.10.60">
    <property type="entry name" value="Homeodomain-like"/>
    <property type="match status" value="1"/>
</dbReference>
<name>A0A7J7MA87_9MAGN</name>
<dbReference type="Proteomes" id="UP000541444">
    <property type="component" value="Unassembled WGS sequence"/>
</dbReference>
<sequence>MNHLYKLRTPCFFKWVSLFSPQNHLRFSKISFLLSLKQPHIAKPSSFHASGAISYGKVQPWEEEILTPFGNTVARKPRGSHRCSEAQAALLEYLYATRNLPFIDAEYISINSPCYIEKILKKVGKDEQVRKSVERLFRFDPINEFEPFFESLGLKPSDMNALLPRGFLFLNDEELLMENYFVLCKYGFFRGKIGKIYKEAMAIFRYENGVLLSKLKAYEKLGLSKTSVMKVVECTPSLLVGDLNSDFVMVLQSFLGLDYNWIEGHLSESNSYNWRQVFGYHGLFKENLFTKEEFGELLRNGPGFLLDGSVENLLPLIEMLLRRGVTLKEISSLFFQIPRNRAATFLKNLKQNLQFLVNLEMRDEDIGRIFCLHSKMLGSFSLKKKWNGVLTLLNIRKRRLCKIIKKDPNKLKNLEEIKQTYKVFKTIEANFWERFDYYVKAGLNRKLVTKMVEKEPRGMMMSKDIMEEKIDLLINGLGYPISSIVSFPAYMRYAISRIKLRFSMYKWLRNVGAARPMLSLSTILACSDEVFVRMFVLRHPRGLTVWEELKKTRSFMYDNAVYSILDKTNINSSKDENYRHFDDGKVKKCFWVDSIKWNENTVKLLLEVSLFVLKSEASHGTKTKFRVLRKMKKVSKIMMERGCNASPEQCNYKLCNLLLRYKRLNKILGVETSCNVVENRDLLNSVPELTEEMKDEVRKILNSKTFLYQEMHLYQNALRESK</sequence>
<gene>
    <name evidence="5" type="ORF">GIB67_010390</name>
</gene>
<keyword evidence="2" id="KW-0805">Transcription regulation</keyword>
<dbReference type="GO" id="GO:0003676">
    <property type="term" value="F:nucleic acid binding"/>
    <property type="evidence" value="ECO:0007669"/>
    <property type="project" value="InterPro"/>
</dbReference>
<reference evidence="5 6" key="1">
    <citation type="journal article" date="2020" name="IScience">
        <title>Genome Sequencing of the Endangered Kingdonia uniflora (Circaeasteraceae, Ranunculales) Reveals Potential Mechanisms of Evolutionary Specialization.</title>
        <authorList>
            <person name="Sun Y."/>
            <person name="Deng T."/>
            <person name="Zhang A."/>
            <person name="Moore M.J."/>
            <person name="Landis J.B."/>
            <person name="Lin N."/>
            <person name="Zhang H."/>
            <person name="Zhang X."/>
            <person name="Huang J."/>
            <person name="Zhang X."/>
            <person name="Sun H."/>
            <person name="Wang H."/>
        </authorList>
    </citation>
    <scope>NUCLEOTIDE SEQUENCE [LARGE SCALE GENOMIC DNA]</scope>
    <source>
        <strain evidence="5">TB1705</strain>
        <tissue evidence="5">Leaf</tissue>
    </source>
</reference>
<dbReference type="PANTHER" id="PTHR46327:SF9">
    <property type="entry name" value="MYB_SANT-LIKE DNA-BINDING DOMAIN-CONTAINING PROTEIN"/>
    <property type="match status" value="1"/>
</dbReference>
<evidence type="ECO:0000313" key="5">
    <source>
        <dbReference type="EMBL" id="KAF6151816.1"/>
    </source>
</evidence>
<dbReference type="Pfam" id="PF02536">
    <property type="entry name" value="mTERF"/>
    <property type="match status" value="1"/>
</dbReference>
<comment type="similarity">
    <text evidence="1">Belongs to the mTERF family.</text>
</comment>
<dbReference type="InterPro" id="IPR038538">
    <property type="entry name" value="MTERF_sf"/>
</dbReference>
<dbReference type="InterPro" id="IPR003690">
    <property type="entry name" value="MTERF"/>
</dbReference>
<organism evidence="5 6">
    <name type="scientific">Kingdonia uniflora</name>
    <dbReference type="NCBI Taxonomy" id="39325"/>
    <lineage>
        <taxon>Eukaryota</taxon>
        <taxon>Viridiplantae</taxon>
        <taxon>Streptophyta</taxon>
        <taxon>Embryophyta</taxon>
        <taxon>Tracheophyta</taxon>
        <taxon>Spermatophyta</taxon>
        <taxon>Magnoliopsida</taxon>
        <taxon>Ranunculales</taxon>
        <taxon>Circaeasteraceae</taxon>
        <taxon>Kingdonia</taxon>
    </lineage>
</organism>
<comment type="caution">
    <text evidence="5">The sequence shown here is derived from an EMBL/GenBank/DDBJ whole genome shotgun (WGS) entry which is preliminary data.</text>
</comment>
<dbReference type="Gene3D" id="1.25.70.10">
    <property type="entry name" value="Transcription termination factor 3, mitochondrial"/>
    <property type="match status" value="2"/>
</dbReference>
<evidence type="ECO:0000256" key="3">
    <source>
        <dbReference type="ARBA" id="ARBA00022946"/>
    </source>
</evidence>
<dbReference type="AlphaFoldDB" id="A0A7J7MA87"/>
<dbReference type="OrthoDB" id="764594at2759"/>
<keyword evidence="2" id="KW-0804">Transcription</keyword>
<dbReference type="Pfam" id="PF13837">
    <property type="entry name" value="Myb_DNA-bind_4"/>
    <property type="match status" value="1"/>
</dbReference>
<evidence type="ECO:0000256" key="1">
    <source>
        <dbReference type="ARBA" id="ARBA00007692"/>
    </source>
</evidence>
<feature type="domain" description="Myb/SANT-like DNA-binding" evidence="4">
    <location>
        <begin position="596"/>
        <end position="678"/>
    </location>
</feature>
<dbReference type="InterPro" id="IPR044822">
    <property type="entry name" value="Myb_DNA-bind_4"/>
</dbReference>
<evidence type="ECO:0000256" key="2">
    <source>
        <dbReference type="ARBA" id="ARBA00022472"/>
    </source>
</evidence>
<dbReference type="SMART" id="SM00733">
    <property type="entry name" value="Mterf"/>
    <property type="match status" value="5"/>
</dbReference>
<dbReference type="EMBL" id="JACGCM010001659">
    <property type="protein sequence ID" value="KAF6151816.1"/>
    <property type="molecule type" value="Genomic_DNA"/>
</dbReference>
<dbReference type="GO" id="GO:0006353">
    <property type="term" value="P:DNA-templated transcription termination"/>
    <property type="evidence" value="ECO:0007669"/>
    <property type="project" value="UniProtKB-KW"/>
</dbReference>
<keyword evidence="3" id="KW-0809">Transit peptide</keyword>